<name>A0A7S3ML49_9SPIT</name>
<accession>A0A7S3ML49</accession>
<dbReference type="AlphaFoldDB" id="A0A7S3ML49"/>
<dbReference type="EMBL" id="HBIE01012031">
    <property type="protein sequence ID" value="CAE0308699.1"/>
    <property type="molecule type" value="Transcribed_RNA"/>
</dbReference>
<gene>
    <name evidence="1" type="ORF">FEHR0123_LOCUS3610</name>
</gene>
<protein>
    <submittedName>
        <fullName evidence="1">Uncharacterized protein</fullName>
    </submittedName>
</protein>
<proteinExistence type="predicted"/>
<evidence type="ECO:0000313" key="1">
    <source>
        <dbReference type="EMBL" id="CAE0308699.1"/>
    </source>
</evidence>
<sequence length="143" mass="15741">MDGGAQCCAQVGRARRQVTQLLTVGKLDDFLDFFCGAGKSREHLDDVCTHLHRDYPELVLFIDPNKEGLVVVVENTAAFGPVTVQTYCLQEAITLLKQEMILDKLLAVSLAHGGQRVVLSGEVTIKLFASLYDFLLDFEALLA</sequence>
<reference evidence="1" key="1">
    <citation type="submission" date="2021-01" db="EMBL/GenBank/DDBJ databases">
        <authorList>
            <person name="Corre E."/>
            <person name="Pelletier E."/>
            <person name="Niang G."/>
            <person name="Scheremetjew M."/>
            <person name="Finn R."/>
            <person name="Kale V."/>
            <person name="Holt S."/>
            <person name="Cochrane G."/>
            <person name="Meng A."/>
            <person name="Brown T."/>
            <person name="Cohen L."/>
        </authorList>
    </citation>
    <scope>NUCLEOTIDE SEQUENCE</scope>
    <source>
        <strain evidence="1">Fehren 1</strain>
    </source>
</reference>
<organism evidence="1">
    <name type="scientific">Favella ehrenbergii</name>
    <dbReference type="NCBI Taxonomy" id="182087"/>
    <lineage>
        <taxon>Eukaryota</taxon>
        <taxon>Sar</taxon>
        <taxon>Alveolata</taxon>
        <taxon>Ciliophora</taxon>
        <taxon>Intramacronucleata</taxon>
        <taxon>Spirotrichea</taxon>
        <taxon>Choreotrichia</taxon>
        <taxon>Tintinnida</taxon>
        <taxon>Xystonellidae</taxon>
        <taxon>Favella</taxon>
    </lineage>
</organism>